<dbReference type="AlphaFoldDB" id="A0A074XZB7"/>
<dbReference type="HOGENOM" id="CLU_013929_8_5_1"/>
<dbReference type="Proteomes" id="UP000030641">
    <property type="component" value="Unassembled WGS sequence"/>
</dbReference>
<evidence type="ECO:0000313" key="2">
    <source>
        <dbReference type="EMBL" id="KEQ90795.1"/>
    </source>
</evidence>
<dbReference type="Gene3D" id="1.10.10.60">
    <property type="entry name" value="Homeodomain-like"/>
    <property type="match status" value="1"/>
</dbReference>
<dbReference type="InterPro" id="IPR009057">
    <property type="entry name" value="Homeodomain-like_sf"/>
</dbReference>
<feature type="domain" description="HTH psq-type" evidence="1">
    <location>
        <begin position="3"/>
        <end position="41"/>
    </location>
</feature>
<feature type="non-terminal residue" evidence="2">
    <location>
        <position position="1"/>
    </location>
</feature>
<keyword evidence="3" id="KW-1185">Reference proteome</keyword>
<proteinExistence type="predicted"/>
<dbReference type="InParanoid" id="A0A074XZB7"/>
<dbReference type="SUPFAM" id="SSF46689">
    <property type="entry name" value="Homeodomain-like"/>
    <property type="match status" value="1"/>
</dbReference>
<dbReference type="InterPro" id="IPR007889">
    <property type="entry name" value="HTH_Psq"/>
</dbReference>
<dbReference type="GO" id="GO:0003677">
    <property type="term" value="F:DNA binding"/>
    <property type="evidence" value="ECO:0007669"/>
    <property type="project" value="InterPro"/>
</dbReference>
<reference evidence="2 3" key="1">
    <citation type="journal article" date="2014" name="BMC Genomics">
        <title>Genome sequencing of four Aureobasidium pullulans varieties: biotechnological potential, stress tolerance, and description of new species.</title>
        <authorList>
            <person name="Gostin Ar C."/>
            <person name="Ohm R.A."/>
            <person name="Kogej T."/>
            <person name="Sonjak S."/>
            <person name="Turk M."/>
            <person name="Zajc J."/>
            <person name="Zalar P."/>
            <person name="Grube M."/>
            <person name="Sun H."/>
            <person name="Han J."/>
            <person name="Sharma A."/>
            <person name="Chiniquy J."/>
            <person name="Ngan C.Y."/>
            <person name="Lipzen A."/>
            <person name="Barry K."/>
            <person name="Grigoriev I.V."/>
            <person name="Gunde-Cimerman N."/>
        </authorList>
    </citation>
    <scope>NUCLEOTIDE SEQUENCE [LARGE SCALE GENOMIC DNA]</scope>
    <source>
        <strain evidence="2 3">EXF-2481</strain>
    </source>
</reference>
<dbReference type="RefSeq" id="XP_013339301.1">
    <property type="nucleotide sequence ID" value="XM_013483847.1"/>
</dbReference>
<dbReference type="Pfam" id="PF05225">
    <property type="entry name" value="HTH_psq"/>
    <property type="match status" value="1"/>
</dbReference>
<dbReference type="GeneID" id="25367741"/>
<gene>
    <name evidence="2" type="ORF">AUEXF2481DRAFT_44689</name>
</gene>
<evidence type="ECO:0000259" key="1">
    <source>
        <dbReference type="Pfam" id="PF05225"/>
    </source>
</evidence>
<dbReference type="EMBL" id="KL584785">
    <property type="protein sequence ID" value="KEQ90795.1"/>
    <property type="molecule type" value="Genomic_DNA"/>
</dbReference>
<evidence type="ECO:0000313" key="3">
    <source>
        <dbReference type="Proteomes" id="UP000030641"/>
    </source>
</evidence>
<accession>A0A074XZB7</accession>
<sequence>QREAQIELALTAIRIGEVSSIRAAQRAYNIPESTLRARLNSTTNRRTTYQYRKRLSVRQEEFLVEWILEQDA</sequence>
<dbReference type="OrthoDB" id="3923740at2759"/>
<name>A0A074XZB7_AURSE</name>
<organism evidence="2 3">
    <name type="scientific">Aureobasidium subglaciale (strain EXF-2481)</name>
    <name type="common">Aureobasidium pullulans var. subglaciale</name>
    <dbReference type="NCBI Taxonomy" id="1043005"/>
    <lineage>
        <taxon>Eukaryota</taxon>
        <taxon>Fungi</taxon>
        <taxon>Dikarya</taxon>
        <taxon>Ascomycota</taxon>
        <taxon>Pezizomycotina</taxon>
        <taxon>Dothideomycetes</taxon>
        <taxon>Dothideomycetidae</taxon>
        <taxon>Dothideales</taxon>
        <taxon>Saccotheciaceae</taxon>
        <taxon>Aureobasidium</taxon>
    </lineage>
</organism>
<protein>
    <recommendedName>
        <fullName evidence="1">HTH psq-type domain-containing protein</fullName>
    </recommendedName>
</protein>